<dbReference type="Proteomes" id="UP000050794">
    <property type="component" value="Unassembled WGS sequence"/>
</dbReference>
<protein>
    <submittedName>
        <fullName evidence="1 3">Uncharacterized protein</fullName>
    </submittedName>
</protein>
<evidence type="ECO:0000313" key="3">
    <source>
        <dbReference type="WBParaSite" id="TCNE_0000279701-mRNA-1"/>
    </source>
</evidence>
<keyword evidence="2" id="KW-1185">Reference proteome</keyword>
<dbReference type="EMBL" id="UYWY01003068">
    <property type="protein sequence ID" value="VDM28514.1"/>
    <property type="molecule type" value="Genomic_DNA"/>
</dbReference>
<reference evidence="3" key="1">
    <citation type="submission" date="2016-06" db="UniProtKB">
        <authorList>
            <consortium name="WormBaseParasite"/>
        </authorList>
    </citation>
    <scope>IDENTIFICATION</scope>
</reference>
<reference evidence="1 2" key="2">
    <citation type="submission" date="2018-11" db="EMBL/GenBank/DDBJ databases">
        <authorList>
            <consortium name="Pathogen Informatics"/>
        </authorList>
    </citation>
    <scope>NUCLEOTIDE SEQUENCE [LARGE SCALE GENOMIC DNA]</scope>
</reference>
<evidence type="ECO:0000313" key="2">
    <source>
        <dbReference type="Proteomes" id="UP000050794"/>
    </source>
</evidence>
<dbReference type="AlphaFoldDB" id="A0A183U2S7"/>
<dbReference type="WBParaSite" id="TCNE_0000279701-mRNA-1">
    <property type="protein sequence ID" value="TCNE_0000279701-mRNA-1"/>
    <property type="gene ID" value="TCNE_0000279701"/>
</dbReference>
<sequence>MKNKICEVRYRKQAQKYKRGTEDSALAYGAARVPGRSAVEIQELVEAIREAIRNEKRNHVVAQTRAWINKPVGPMPTTSSEVSCSVFFAYFVVSVHLFEINSWSQAVQAVQTRKRKVQDCTRQAMARLLWHEVSCRPASETTRRLLPVTDSDKHPGSAVHEVVDFCRLYRFLHSCVSQGTIRELKSLEAAILLSILNEIQEEVDSPEHENKRRVLAGIFRDIQEGKLSDYDFHCVEGWDNIRSVQLDPLNLFSRTRNIFEDDSAANDDPSAHSRQ</sequence>
<proteinExistence type="predicted"/>
<gene>
    <name evidence="1" type="ORF">TCNE_LOCUS2797</name>
</gene>
<name>A0A183U2S7_TOXCA</name>
<evidence type="ECO:0000313" key="1">
    <source>
        <dbReference type="EMBL" id="VDM28514.1"/>
    </source>
</evidence>
<organism evidence="2 3">
    <name type="scientific">Toxocara canis</name>
    <name type="common">Canine roundworm</name>
    <dbReference type="NCBI Taxonomy" id="6265"/>
    <lineage>
        <taxon>Eukaryota</taxon>
        <taxon>Metazoa</taxon>
        <taxon>Ecdysozoa</taxon>
        <taxon>Nematoda</taxon>
        <taxon>Chromadorea</taxon>
        <taxon>Rhabditida</taxon>
        <taxon>Spirurina</taxon>
        <taxon>Ascaridomorpha</taxon>
        <taxon>Ascaridoidea</taxon>
        <taxon>Toxocaridae</taxon>
        <taxon>Toxocara</taxon>
    </lineage>
</organism>
<accession>A0A183U2S7</accession>